<dbReference type="PANTHER" id="PTHR13887:SF41">
    <property type="entry name" value="THIOREDOXIN SUPERFAMILY PROTEIN"/>
    <property type="match status" value="1"/>
</dbReference>
<dbReference type="GO" id="GO:0016491">
    <property type="term" value="F:oxidoreductase activity"/>
    <property type="evidence" value="ECO:0007669"/>
    <property type="project" value="InterPro"/>
</dbReference>
<sequence>MSRSLQTLKLDVYFDFICPWCLIGKRQLDQALSLLRVERPELRVEPRWHGVQLLPYLPLQGEDFHDFYLRRLGSEPAVRLRQAQVQQAAATVGVHLDFDKIPRMPNTADVHRLWQRACQLGTPKQQETLLESLFASHFLQGGDLGDGNLLLDLAERAGFALGALVSCLHGDGSPFSGIAEGPASQGVPSFVMGGGLTLSGAQPVEKLLASLRLAMAAEESRAREKARLEVPASRVPAPGQRALIEGEGKSLVLFNIDGEFHAIDDSCPHQGASLCGGKLEGETIQCRAHGLRFNLRTGYLQGATQLKVGRYPVEREGDRLFIVLTPEESLSCMP</sequence>
<name>A0A2M8HCD2_9GAMM</name>
<dbReference type="GO" id="GO:0051537">
    <property type="term" value="F:2 iron, 2 sulfur cluster binding"/>
    <property type="evidence" value="ECO:0007669"/>
    <property type="project" value="UniProtKB-KW"/>
</dbReference>
<keyword evidence="7" id="KW-1185">Reference proteome</keyword>
<proteinExistence type="predicted"/>
<dbReference type="AlphaFoldDB" id="A0A2M8HCD2"/>
<dbReference type="Proteomes" id="UP000232060">
    <property type="component" value="Unassembled WGS sequence"/>
</dbReference>
<evidence type="ECO:0000313" key="7">
    <source>
        <dbReference type="Proteomes" id="UP000232060"/>
    </source>
</evidence>
<gene>
    <name evidence="6" type="ORF">CUC44_05915</name>
</gene>
<dbReference type="InterPro" id="IPR036249">
    <property type="entry name" value="Thioredoxin-like_sf"/>
</dbReference>
<keyword evidence="1" id="KW-0001">2Fe-2S</keyword>
<comment type="caution">
    <text evidence="6">The sequence shown here is derived from an EMBL/GenBank/DDBJ whole genome shotgun (WGS) entry which is preliminary data.</text>
</comment>
<dbReference type="GO" id="GO:0046872">
    <property type="term" value="F:metal ion binding"/>
    <property type="evidence" value="ECO:0007669"/>
    <property type="project" value="UniProtKB-KW"/>
</dbReference>
<dbReference type="Gene3D" id="3.40.30.10">
    <property type="entry name" value="Glutaredoxin"/>
    <property type="match status" value="1"/>
</dbReference>
<protein>
    <recommendedName>
        <fullName evidence="5">Rieske domain-containing protein</fullName>
    </recommendedName>
</protein>
<reference evidence="6 7" key="1">
    <citation type="submission" date="2017-11" db="EMBL/GenBank/DDBJ databases">
        <title>Draft genome sequence of environmental isolate Aeromonas lusitania sp. nov. MDC 2473.</title>
        <authorList>
            <person name="Colston S.M."/>
            <person name="Navarro A."/>
            <person name="Martinez-Murcia A.J."/>
            <person name="Graf J."/>
        </authorList>
    </citation>
    <scope>NUCLEOTIDE SEQUENCE [LARGE SCALE GENOMIC DNA]</scope>
    <source>
        <strain evidence="6 7">MDC 2473</strain>
    </source>
</reference>
<dbReference type="SUPFAM" id="SSF52833">
    <property type="entry name" value="Thioredoxin-like"/>
    <property type="match status" value="1"/>
</dbReference>
<dbReference type="Pfam" id="PF01323">
    <property type="entry name" value="DSBA"/>
    <property type="match status" value="1"/>
</dbReference>
<dbReference type="EMBL" id="PGCP01000005">
    <property type="protein sequence ID" value="PJC94226.1"/>
    <property type="molecule type" value="Genomic_DNA"/>
</dbReference>
<evidence type="ECO:0000256" key="4">
    <source>
        <dbReference type="ARBA" id="ARBA00023014"/>
    </source>
</evidence>
<dbReference type="PROSITE" id="PS51296">
    <property type="entry name" value="RIESKE"/>
    <property type="match status" value="1"/>
</dbReference>
<dbReference type="InterPro" id="IPR001853">
    <property type="entry name" value="DSBA-like_thioredoxin_dom"/>
</dbReference>
<evidence type="ECO:0000259" key="5">
    <source>
        <dbReference type="PROSITE" id="PS51296"/>
    </source>
</evidence>
<keyword evidence="4" id="KW-0411">Iron-sulfur</keyword>
<dbReference type="OrthoDB" id="9769355at2"/>
<dbReference type="RefSeq" id="WP_100859045.1">
    <property type="nucleotide sequence ID" value="NZ_PGCP01000005.1"/>
</dbReference>
<dbReference type="PANTHER" id="PTHR13887">
    <property type="entry name" value="GLUTATHIONE S-TRANSFERASE KAPPA"/>
    <property type="match status" value="1"/>
</dbReference>
<keyword evidence="3" id="KW-0408">Iron</keyword>
<evidence type="ECO:0000256" key="3">
    <source>
        <dbReference type="ARBA" id="ARBA00023004"/>
    </source>
</evidence>
<dbReference type="Pfam" id="PF00355">
    <property type="entry name" value="Rieske"/>
    <property type="match status" value="1"/>
</dbReference>
<dbReference type="Gene3D" id="2.102.10.10">
    <property type="entry name" value="Rieske [2Fe-2S] iron-sulphur domain"/>
    <property type="match status" value="1"/>
</dbReference>
<feature type="domain" description="Rieske" evidence="5">
    <location>
        <begin position="227"/>
        <end position="322"/>
    </location>
</feature>
<dbReference type="InterPro" id="IPR036922">
    <property type="entry name" value="Rieske_2Fe-2S_sf"/>
</dbReference>
<dbReference type="InterPro" id="IPR017941">
    <property type="entry name" value="Rieske_2Fe-2S"/>
</dbReference>
<evidence type="ECO:0000256" key="2">
    <source>
        <dbReference type="ARBA" id="ARBA00022723"/>
    </source>
</evidence>
<keyword evidence="2" id="KW-0479">Metal-binding</keyword>
<dbReference type="SUPFAM" id="SSF50022">
    <property type="entry name" value="ISP domain"/>
    <property type="match status" value="1"/>
</dbReference>
<organism evidence="6 7">
    <name type="scientific">Aeromonas lusitana</name>
    <dbReference type="NCBI Taxonomy" id="931529"/>
    <lineage>
        <taxon>Bacteria</taxon>
        <taxon>Pseudomonadati</taxon>
        <taxon>Pseudomonadota</taxon>
        <taxon>Gammaproteobacteria</taxon>
        <taxon>Aeromonadales</taxon>
        <taxon>Aeromonadaceae</taxon>
        <taxon>Aeromonas</taxon>
    </lineage>
</organism>
<accession>A0A2M8HCD2</accession>
<evidence type="ECO:0000256" key="1">
    <source>
        <dbReference type="ARBA" id="ARBA00022714"/>
    </source>
</evidence>
<evidence type="ECO:0000313" key="6">
    <source>
        <dbReference type="EMBL" id="PJC94226.1"/>
    </source>
</evidence>